<name>A0A7Y9JR07_9ACTN</name>
<dbReference type="InterPro" id="IPR001920">
    <property type="entry name" value="Asp/Glu_race"/>
</dbReference>
<keyword evidence="2 3" id="KW-0413">Isomerase</keyword>
<dbReference type="PANTHER" id="PTHR21198">
    <property type="entry name" value="GLUTAMATE RACEMASE"/>
    <property type="match status" value="1"/>
</dbReference>
<dbReference type="GO" id="GO:0047689">
    <property type="term" value="F:aspartate racemase activity"/>
    <property type="evidence" value="ECO:0007669"/>
    <property type="project" value="UniProtKB-EC"/>
</dbReference>
<dbReference type="Pfam" id="PF01177">
    <property type="entry name" value="Asp_Glu_race"/>
    <property type="match status" value="1"/>
</dbReference>
<dbReference type="PANTHER" id="PTHR21198:SF7">
    <property type="entry name" value="ASPARTATE-GLUTAMATE RACEMASE FAMILY"/>
    <property type="match status" value="1"/>
</dbReference>
<evidence type="ECO:0000313" key="4">
    <source>
        <dbReference type="Proteomes" id="UP000516957"/>
    </source>
</evidence>
<accession>A0A7Y9JR07</accession>
<dbReference type="Gene3D" id="3.40.50.1860">
    <property type="match status" value="2"/>
</dbReference>
<dbReference type="NCBIfam" id="TIGR00035">
    <property type="entry name" value="asp_race"/>
    <property type="match status" value="1"/>
</dbReference>
<dbReference type="EC" id="5.1.1.13" evidence="3"/>
<dbReference type="Proteomes" id="UP000516957">
    <property type="component" value="Unassembled WGS sequence"/>
</dbReference>
<evidence type="ECO:0000313" key="3">
    <source>
        <dbReference type="EMBL" id="NYD58717.1"/>
    </source>
</evidence>
<proteinExistence type="inferred from homology"/>
<reference evidence="3 4" key="1">
    <citation type="submission" date="2020-07" db="EMBL/GenBank/DDBJ databases">
        <title>Sequencing the genomes of 1000 actinobacteria strains.</title>
        <authorList>
            <person name="Klenk H.-P."/>
        </authorList>
    </citation>
    <scope>NUCLEOTIDE SEQUENCE [LARGE SCALE GENOMIC DNA]</scope>
    <source>
        <strain evidence="3 4">DSM 18965</strain>
    </source>
</reference>
<dbReference type="EMBL" id="JACCBE010000001">
    <property type="protein sequence ID" value="NYD58717.1"/>
    <property type="molecule type" value="Genomic_DNA"/>
</dbReference>
<comment type="similarity">
    <text evidence="1">Belongs to the aspartate/glutamate racemases family.</text>
</comment>
<sequence>MRRIGLIGGMSWESTAEYYRLLNTLVAQRLGGLHSADLLLASVDFAVVEQMQSQGRWDDAAALLVREARVLEAGGADFLVLCTNTMHKLADRVQAAVGIDLLHLADATAEAVVASGVRRVGLLGTRFTMEQDFYTDRLRGHGLDVVVPGADDRRLVDTVIYDELCRGVVREQSRREYERVVAALVDEGCAAVVLGCTEIELLLDPSERPAGAPLFATTRLHCEAAVDRALAP</sequence>
<dbReference type="SUPFAM" id="SSF53681">
    <property type="entry name" value="Aspartate/glutamate racemase"/>
    <property type="match status" value="2"/>
</dbReference>
<evidence type="ECO:0000256" key="2">
    <source>
        <dbReference type="ARBA" id="ARBA00023235"/>
    </source>
</evidence>
<dbReference type="RefSeq" id="WP_179616285.1">
    <property type="nucleotide sequence ID" value="NZ_CP059163.1"/>
</dbReference>
<gene>
    <name evidence="3" type="ORF">BKA08_002955</name>
</gene>
<organism evidence="3 4">
    <name type="scientific">Nocardioides marinisabuli</name>
    <dbReference type="NCBI Taxonomy" id="419476"/>
    <lineage>
        <taxon>Bacteria</taxon>
        <taxon>Bacillati</taxon>
        <taxon>Actinomycetota</taxon>
        <taxon>Actinomycetes</taxon>
        <taxon>Propionibacteriales</taxon>
        <taxon>Nocardioidaceae</taxon>
        <taxon>Nocardioides</taxon>
    </lineage>
</organism>
<dbReference type="AlphaFoldDB" id="A0A7Y9JR07"/>
<comment type="caution">
    <text evidence="3">The sequence shown here is derived from an EMBL/GenBank/DDBJ whole genome shotgun (WGS) entry which is preliminary data.</text>
</comment>
<protein>
    <submittedName>
        <fullName evidence="3">Aspartate racemase</fullName>
        <ecNumber evidence="3">5.1.1.13</ecNumber>
    </submittedName>
</protein>
<keyword evidence="4" id="KW-1185">Reference proteome</keyword>
<evidence type="ECO:0000256" key="1">
    <source>
        <dbReference type="ARBA" id="ARBA00007847"/>
    </source>
</evidence>
<dbReference type="InterPro" id="IPR015942">
    <property type="entry name" value="Asp/Glu/hydantoin_racemase"/>
</dbReference>
<dbReference type="InterPro" id="IPR004380">
    <property type="entry name" value="Asp_race"/>
</dbReference>